<evidence type="ECO:0000313" key="2">
    <source>
        <dbReference type="Proteomes" id="UP001054945"/>
    </source>
</evidence>
<sequence>MGGLLRRSLVPRAYLQGRAAQPRNWNAYLRLSSALSSSGLTINLRGWTWVRNRSYFPFVWGLQVVQK</sequence>
<evidence type="ECO:0000313" key="1">
    <source>
        <dbReference type="EMBL" id="GIY40104.1"/>
    </source>
</evidence>
<reference evidence="1 2" key="1">
    <citation type="submission" date="2021-06" db="EMBL/GenBank/DDBJ databases">
        <title>Caerostris extrusa draft genome.</title>
        <authorList>
            <person name="Kono N."/>
            <person name="Arakawa K."/>
        </authorList>
    </citation>
    <scope>NUCLEOTIDE SEQUENCE [LARGE SCALE GENOMIC DNA]</scope>
</reference>
<dbReference type="AlphaFoldDB" id="A0AAV4T4F5"/>
<dbReference type="Proteomes" id="UP001054945">
    <property type="component" value="Unassembled WGS sequence"/>
</dbReference>
<proteinExistence type="predicted"/>
<organism evidence="1 2">
    <name type="scientific">Caerostris extrusa</name>
    <name type="common">Bark spider</name>
    <name type="synonym">Caerostris bankana</name>
    <dbReference type="NCBI Taxonomy" id="172846"/>
    <lineage>
        <taxon>Eukaryota</taxon>
        <taxon>Metazoa</taxon>
        <taxon>Ecdysozoa</taxon>
        <taxon>Arthropoda</taxon>
        <taxon>Chelicerata</taxon>
        <taxon>Arachnida</taxon>
        <taxon>Araneae</taxon>
        <taxon>Araneomorphae</taxon>
        <taxon>Entelegynae</taxon>
        <taxon>Araneoidea</taxon>
        <taxon>Araneidae</taxon>
        <taxon>Caerostris</taxon>
    </lineage>
</organism>
<protein>
    <submittedName>
        <fullName evidence="1">Uncharacterized protein</fullName>
    </submittedName>
</protein>
<comment type="caution">
    <text evidence="1">The sequence shown here is derived from an EMBL/GenBank/DDBJ whole genome shotgun (WGS) entry which is preliminary data.</text>
</comment>
<gene>
    <name evidence="1" type="ORF">CEXT_431761</name>
</gene>
<keyword evidence="2" id="KW-1185">Reference proteome</keyword>
<name>A0AAV4T4F5_CAEEX</name>
<accession>A0AAV4T4F5</accession>
<dbReference type="EMBL" id="BPLR01010560">
    <property type="protein sequence ID" value="GIY40104.1"/>
    <property type="molecule type" value="Genomic_DNA"/>
</dbReference>